<evidence type="ECO:0000313" key="2">
    <source>
        <dbReference type="Proteomes" id="UP000267418"/>
    </source>
</evidence>
<dbReference type="Proteomes" id="UP000267418">
    <property type="component" value="Unassembled WGS sequence"/>
</dbReference>
<comment type="caution">
    <text evidence="1">The sequence shown here is derived from an EMBL/GenBank/DDBJ whole genome shotgun (WGS) entry which is preliminary data.</text>
</comment>
<sequence>MSAAQQMQLLVDLPDGWSSRIDIKQTSSGRYAGVAELNLRGLKRGVLVFMQQPTLEAALQRVRLRASQFARERLGPQDASSKMPSLHS</sequence>
<gene>
    <name evidence="1" type="ORF">EJP69_06455</name>
</gene>
<proteinExistence type="predicted"/>
<keyword evidence="2" id="KW-1185">Reference proteome</keyword>
<name>A0A3S0HI55_9BURK</name>
<organism evidence="1 2">
    <name type="scientific">Variovorax gossypii</name>
    <dbReference type="NCBI Taxonomy" id="1679495"/>
    <lineage>
        <taxon>Bacteria</taxon>
        <taxon>Pseudomonadati</taxon>
        <taxon>Pseudomonadota</taxon>
        <taxon>Betaproteobacteria</taxon>
        <taxon>Burkholderiales</taxon>
        <taxon>Comamonadaceae</taxon>
        <taxon>Variovorax</taxon>
    </lineage>
</organism>
<protein>
    <submittedName>
        <fullName evidence="1">Uncharacterized protein</fullName>
    </submittedName>
</protein>
<reference evidence="1 2" key="1">
    <citation type="submission" date="2018-12" db="EMBL/GenBank/DDBJ databases">
        <title>The genome of Variovorax gossypii DSM 100435.</title>
        <authorList>
            <person name="Gao J."/>
            <person name="Sun J."/>
        </authorList>
    </citation>
    <scope>NUCLEOTIDE SEQUENCE [LARGE SCALE GENOMIC DNA]</scope>
    <source>
        <strain evidence="1 2">DSM 100435</strain>
    </source>
</reference>
<dbReference type="AlphaFoldDB" id="A0A3S0HI55"/>
<evidence type="ECO:0000313" key="1">
    <source>
        <dbReference type="EMBL" id="RTQ37366.1"/>
    </source>
</evidence>
<dbReference type="OrthoDB" id="8857934at2"/>
<dbReference type="EMBL" id="RXOE01000001">
    <property type="protein sequence ID" value="RTQ37366.1"/>
    <property type="molecule type" value="Genomic_DNA"/>
</dbReference>
<accession>A0A3S0HI55</accession>